<reference evidence="2" key="1">
    <citation type="submission" date="2020-11" db="EMBL/GenBank/DDBJ databases">
        <title>Adaptations for nitrogen fixation in a non-lichenized fungal sporocarp promotes dispersal by wood-feeding termites.</title>
        <authorList>
            <consortium name="DOE Joint Genome Institute"/>
            <person name="Koch R.A."/>
            <person name="Yoon G."/>
            <person name="Arayal U."/>
            <person name="Lail K."/>
            <person name="Amirebrahimi M."/>
            <person name="Labutti K."/>
            <person name="Lipzen A."/>
            <person name="Riley R."/>
            <person name="Barry K."/>
            <person name="Henrissat B."/>
            <person name="Grigoriev I.V."/>
            <person name="Herr J.R."/>
            <person name="Aime M.C."/>
        </authorList>
    </citation>
    <scope>NUCLEOTIDE SEQUENCE</scope>
    <source>
        <strain evidence="2">MCA 3950</strain>
    </source>
</reference>
<sequence>MAEFLRMYGHGLNVSTNPYTCRPPAITPDIASHNSYGNEPFASTVAYKSHVRYRATSAASGSNPSAQLMMSPSSQILQSFDPFATHPFTRYSTPPTPNAAPTFIQTSPKPSSPLAQKSTVSPSSAKTPASTSTSTSTSRIFTSYSGRQSPDPELDQILKKKTPTKNKS</sequence>
<dbReference type="Proteomes" id="UP000812287">
    <property type="component" value="Unassembled WGS sequence"/>
</dbReference>
<dbReference type="EMBL" id="MU250544">
    <property type="protein sequence ID" value="KAG7443634.1"/>
    <property type="molecule type" value="Genomic_DNA"/>
</dbReference>
<proteinExistence type="predicted"/>
<evidence type="ECO:0000256" key="1">
    <source>
        <dbReference type="SAM" id="MobiDB-lite"/>
    </source>
</evidence>
<comment type="caution">
    <text evidence="2">The sequence shown here is derived from an EMBL/GenBank/DDBJ whole genome shotgun (WGS) entry which is preliminary data.</text>
</comment>
<dbReference type="RefSeq" id="XP_043037134.1">
    <property type="nucleotide sequence ID" value="XM_043179382.1"/>
</dbReference>
<keyword evidence="3" id="KW-1185">Reference proteome</keyword>
<feature type="compositionally biased region" description="Basic residues" evidence="1">
    <location>
        <begin position="159"/>
        <end position="168"/>
    </location>
</feature>
<feature type="compositionally biased region" description="Polar residues" evidence="1">
    <location>
        <begin position="139"/>
        <end position="148"/>
    </location>
</feature>
<name>A0A9P7VMV2_9AGAR</name>
<organism evidence="2 3">
    <name type="scientific">Guyanagaster necrorhizus</name>
    <dbReference type="NCBI Taxonomy" id="856835"/>
    <lineage>
        <taxon>Eukaryota</taxon>
        <taxon>Fungi</taxon>
        <taxon>Dikarya</taxon>
        <taxon>Basidiomycota</taxon>
        <taxon>Agaricomycotina</taxon>
        <taxon>Agaricomycetes</taxon>
        <taxon>Agaricomycetidae</taxon>
        <taxon>Agaricales</taxon>
        <taxon>Marasmiineae</taxon>
        <taxon>Physalacriaceae</taxon>
        <taxon>Guyanagaster</taxon>
    </lineage>
</organism>
<accession>A0A9P7VMV2</accession>
<evidence type="ECO:0000313" key="3">
    <source>
        <dbReference type="Proteomes" id="UP000812287"/>
    </source>
</evidence>
<feature type="compositionally biased region" description="Polar residues" evidence="1">
    <location>
        <begin position="103"/>
        <end position="116"/>
    </location>
</feature>
<dbReference type="GeneID" id="66101676"/>
<feature type="compositionally biased region" description="Low complexity" evidence="1">
    <location>
        <begin position="117"/>
        <end position="138"/>
    </location>
</feature>
<dbReference type="OrthoDB" id="3018332at2759"/>
<gene>
    <name evidence="2" type="ORF">BT62DRAFT_1078367</name>
</gene>
<protein>
    <submittedName>
        <fullName evidence="2">Uncharacterized protein</fullName>
    </submittedName>
</protein>
<evidence type="ECO:0000313" key="2">
    <source>
        <dbReference type="EMBL" id="KAG7443634.1"/>
    </source>
</evidence>
<feature type="region of interest" description="Disordered" evidence="1">
    <location>
        <begin position="85"/>
        <end position="168"/>
    </location>
</feature>
<dbReference type="AlphaFoldDB" id="A0A9P7VMV2"/>